<keyword evidence="1" id="KW-0808">Transferase</keyword>
<organism evidence="1 2">
    <name type="scientific">Pallidibacillus thermolactis</name>
    <dbReference type="NCBI Taxonomy" id="251051"/>
    <lineage>
        <taxon>Bacteria</taxon>
        <taxon>Bacillati</taxon>
        <taxon>Bacillota</taxon>
        <taxon>Bacilli</taxon>
        <taxon>Bacillales</taxon>
        <taxon>Bacillaceae</taxon>
        <taxon>Pallidibacillus</taxon>
    </lineage>
</organism>
<sequence length="237" mass="27430">MSNFYGPLFKFSRWILSLFYKKYSVDKVANFKGPVVYVSHHQNMHGPIVTLLSFPKPLHVWALHVFFNKHICFKQYSEFTFTKRFGWPKTLAKIMAFPISRFIPKLIQSGQAIPVYRGSRSIMDTFKKTIEVLNAGEHVIIFPNIDYSSSSATVGDLYDGFLFIEKYFFKETGRHICFVPLYASKKKKALVTGTPIYFRDGHKFQEERKFVLEKIKTELNALAIQSGDDQGKEEKVG</sequence>
<keyword evidence="2" id="KW-1185">Reference proteome</keyword>
<accession>A0ABT2WC31</accession>
<name>A0ABT2WC31_9BACI</name>
<reference evidence="1 2" key="1">
    <citation type="submission" date="2022-10" db="EMBL/GenBank/DDBJ databases">
        <title>Description of Fervidibacillus gen. nov. in the family Fervidibacillaceae fam. nov. with two species, Fervidibacillus albus sp. nov., and Fervidibacillus halotolerans sp. nov., isolated from tidal flat sediments.</title>
        <authorList>
            <person name="Kwon K.K."/>
            <person name="Yang S.-H."/>
        </authorList>
    </citation>
    <scope>NUCLEOTIDE SEQUENCE [LARGE SCALE GENOMIC DNA]</scope>
    <source>
        <strain evidence="1 2">DSM 23332</strain>
    </source>
</reference>
<evidence type="ECO:0000313" key="2">
    <source>
        <dbReference type="Proteomes" id="UP001208656"/>
    </source>
</evidence>
<evidence type="ECO:0000313" key="1">
    <source>
        <dbReference type="EMBL" id="MCU9593230.1"/>
    </source>
</evidence>
<dbReference type="Proteomes" id="UP001208656">
    <property type="component" value="Unassembled WGS sequence"/>
</dbReference>
<dbReference type="GO" id="GO:0016746">
    <property type="term" value="F:acyltransferase activity"/>
    <property type="evidence" value="ECO:0007669"/>
    <property type="project" value="UniProtKB-KW"/>
</dbReference>
<keyword evidence="1" id="KW-0012">Acyltransferase</keyword>
<dbReference type="RefSeq" id="WP_173658356.1">
    <property type="nucleotide sequence ID" value="NZ_JAOUSE010000003.1"/>
</dbReference>
<gene>
    <name evidence="1" type="ORF">OEV82_02020</name>
</gene>
<dbReference type="EMBL" id="JAOUSE010000003">
    <property type="protein sequence ID" value="MCU9593230.1"/>
    <property type="molecule type" value="Genomic_DNA"/>
</dbReference>
<comment type="caution">
    <text evidence="1">The sequence shown here is derived from an EMBL/GenBank/DDBJ whole genome shotgun (WGS) entry which is preliminary data.</text>
</comment>
<protein>
    <submittedName>
        <fullName evidence="1">Glycerol acyltransferase</fullName>
    </submittedName>
</protein>
<proteinExistence type="predicted"/>